<protein>
    <submittedName>
        <fullName evidence="1">Uncharacterized protein</fullName>
    </submittedName>
</protein>
<name>A0AAW0D3X0_9AGAR</name>
<dbReference type="EMBL" id="JAYKXP010000024">
    <property type="protein sequence ID" value="KAK7045513.1"/>
    <property type="molecule type" value="Genomic_DNA"/>
</dbReference>
<dbReference type="Proteomes" id="UP001383192">
    <property type="component" value="Unassembled WGS sequence"/>
</dbReference>
<gene>
    <name evidence="1" type="ORF">VNI00_007345</name>
</gene>
<evidence type="ECO:0000313" key="2">
    <source>
        <dbReference type="Proteomes" id="UP001383192"/>
    </source>
</evidence>
<keyword evidence="2" id="KW-1185">Reference proteome</keyword>
<evidence type="ECO:0000313" key="1">
    <source>
        <dbReference type="EMBL" id="KAK7045513.1"/>
    </source>
</evidence>
<accession>A0AAW0D3X0</accession>
<comment type="caution">
    <text evidence="1">The sequence shown here is derived from an EMBL/GenBank/DDBJ whole genome shotgun (WGS) entry which is preliminary data.</text>
</comment>
<sequence length="211" mass="23629">MSADTNPANAATSSVPPAVTHPCGFTSGTTPIGRCAFTDDIYMEFPELLPEGHKQARALMAIEDEKAKVEVKHIASIVCSKDYTLQLPYFRRVFKKFTDEQRDVLYDSLGPLFTYAIMEYLKYMVFDSDNLDITGDHESPEWDAVVQEQHLVAEREAYTLLPSEIRILNEAAAEKAKKPCPKCGADNRKNYDRVMGQCMSCGHGNDSGKYD</sequence>
<dbReference type="AlphaFoldDB" id="A0AAW0D3X0"/>
<reference evidence="1 2" key="1">
    <citation type="submission" date="2024-01" db="EMBL/GenBank/DDBJ databases">
        <title>A draft genome for a cacao thread blight-causing isolate of Paramarasmius palmivorus.</title>
        <authorList>
            <person name="Baruah I.K."/>
            <person name="Bukari Y."/>
            <person name="Amoako-Attah I."/>
            <person name="Meinhardt L.W."/>
            <person name="Bailey B.A."/>
            <person name="Cohen S.P."/>
        </authorList>
    </citation>
    <scope>NUCLEOTIDE SEQUENCE [LARGE SCALE GENOMIC DNA]</scope>
    <source>
        <strain evidence="1 2">GH-12</strain>
    </source>
</reference>
<proteinExistence type="predicted"/>
<organism evidence="1 2">
    <name type="scientific">Paramarasmius palmivorus</name>
    <dbReference type="NCBI Taxonomy" id="297713"/>
    <lineage>
        <taxon>Eukaryota</taxon>
        <taxon>Fungi</taxon>
        <taxon>Dikarya</taxon>
        <taxon>Basidiomycota</taxon>
        <taxon>Agaricomycotina</taxon>
        <taxon>Agaricomycetes</taxon>
        <taxon>Agaricomycetidae</taxon>
        <taxon>Agaricales</taxon>
        <taxon>Marasmiineae</taxon>
        <taxon>Marasmiaceae</taxon>
        <taxon>Paramarasmius</taxon>
    </lineage>
</organism>